<protein>
    <submittedName>
        <fullName evidence="2">Uncharacterized protein</fullName>
    </submittedName>
</protein>
<feature type="region of interest" description="Disordered" evidence="1">
    <location>
        <begin position="1"/>
        <end position="37"/>
    </location>
</feature>
<evidence type="ECO:0000256" key="1">
    <source>
        <dbReference type="SAM" id="MobiDB-lite"/>
    </source>
</evidence>
<reference evidence="3" key="2">
    <citation type="journal article" date="2017" name="Nat. Plants">
        <title>The Aegilops tauschii genome reveals multiple impacts of transposons.</title>
        <authorList>
            <person name="Zhao G."/>
            <person name="Zou C."/>
            <person name="Li K."/>
            <person name="Wang K."/>
            <person name="Li T."/>
            <person name="Gao L."/>
            <person name="Zhang X."/>
            <person name="Wang H."/>
            <person name="Yang Z."/>
            <person name="Liu X."/>
            <person name="Jiang W."/>
            <person name="Mao L."/>
            <person name="Kong X."/>
            <person name="Jiao Y."/>
            <person name="Jia J."/>
        </authorList>
    </citation>
    <scope>NUCLEOTIDE SEQUENCE [LARGE SCALE GENOMIC DNA]</scope>
    <source>
        <strain evidence="3">cv. AL8/78</strain>
    </source>
</reference>
<organism evidence="2 3">
    <name type="scientific">Aegilops tauschii subsp. strangulata</name>
    <name type="common">Goatgrass</name>
    <dbReference type="NCBI Taxonomy" id="200361"/>
    <lineage>
        <taxon>Eukaryota</taxon>
        <taxon>Viridiplantae</taxon>
        <taxon>Streptophyta</taxon>
        <taxon>Embryophyta</taxon>
        <taxon>Tracheophyta</taxon>
        <taxon>Spermatophyta</taxon>
        <taxon>Magnoliopsida</taxon>
        <taxon>Liliopsida</taxon>
        <taxon>Poales</taxon>
        <taxon>Poaceae</taxon>
        <taxon>BOP clade</taxon>
        <taxon>Pooideae</taxon>
        <taxon>Triticodae</taxon>
        <taxon>Triticeae</taxon>
        <taxon>Triticinae</taxon>
        <taxon>Aegilops</taxon>
    </lineage>
</organism>
<reference evidence="2" key="5">
    <citation type="journal article" date="2021" name="G3 (Bethesda)">
        <title>Aegilops tauschii genome assembly Aet v5.0 features greater sequence contiguity and improved annotation.</title>
        <authorList>
            <person name="Wang L."/>
            <person name="Zhu T."/>
            <person name="Rodriguez J.C."/>
            <person name="Deal K.R."/>
            <person name="Dubcovsky J."/>
            <person name="McGuire P.E."/>
            <person name="Lux T."/>
            <person name="Spannagl M."/>
            <person name="Mayer K.F.X."/>
            <person name="Baldrich P."/>
            <person name="Meyers B.C."/>
            <person name="Huo N."/>
            <person name="Gu Y.Q."/>
            <person name="Zhou H."/>
            <person name="Devos K.M."/>
            <person name="Bennetzen J.L."/>
            <person name="Unver T."/>
            <person name="Budak H."/>
            <person name="Gulick P.J."/>
            <person name="Galiba G."/>
            <person name="Kalapos B."/>
            <person name="Nelson D.R."/>
            <person name="Li P."/>
            <person name="You F.M."/>
            <person name="Luo M.C."/>
            <person name="Dvorak J."/>
        </authorList>
    </citation>
    <scope>NUCLEOTIDE SEQUENCE [LARGE SCALE GENOMIC DNA]</scope>
    <source>
        <strain evidence="2">cv. AL8/78</strain>
    </source>
</reference>
<reference evidence="2" key="3">
    <citation type="journal article" date="2017" name="Nature">
        <title>Genome sequence of the progenitor of the wheat D genome Aegilops tauschii.</title>
        <authorList>
            <person name="Luo M.C."/>
            <person name="Gu Y.Q."/>
            <person name="Puiu D."/>
            <person name="Wang H."/>
            <person name="Twardziok S.O."/>
            <person name="Deal K.R."/>
            <person name="Huo N."/>
            <person name="Zhu T."/>
            <person name="Wang L."/>
            <person name="Wang Y."/>
            <person name="McGuire P.E."/>
            <person name="Liu S."/>
            <person name="Long H."/>
            <person name="Ramasamy R.K."/>
            <person name="Rodriguez J.C."/>
            <person name="Van S.L."/>
            <person name="Yuan L."/>
            <person name="Wang Z."/>
            <person name="Xia Z."/>
            <person name="Xiao L."/>
            <person name="Anderson O.D."/>
            <person name="Ouyang S."/>
            <person name="Liang Y."/>
            <person name="Zimin A.V."/>
            <person name="Pertea G."/>
            <person name="Qi P."/>
            <person name="Bennetzen J.L."/>
            <person name="Dai X."/>
            <person name="Dawson M.W."/>
            <person name="Muller H.G."/>
            <person name="Kugler K."/>
            <person name="Rivarola-Duarte L."/>
            <person name="Spannagl M."/>
            <person name="Mayer K.F.X."/>
            <person name="Lu F.H."/>
            <person name="Bevan M.W."/>
            <person name="Leroy P."/>
            <person name="Li P."/>
            <person name="You F.M."/>
            <person name="Sun Q."/>
            <person name="Liu Z."/>
            <person name="Lyons E."/>
            <person name="Wicker T."/>
            <person name="Salzberg S.L."/>
            <person name="Devos K.M."/>
            <person name="Dvorak J."/>
        </authorList>
    </citation>
    <scope>NUCLEOTIDE SEQUENCE [LARGE SCALE GENOMIC DNA]</scope>
    <source>
        <strain evidence="2">cv. AL8/78</strain>
    </source>
</reference>
<sequence length="68" mass="6861">PAHSVLQPRSANLLPTPTPRPAAGALRGRHGVSSGPGVCQPRALLLIEGAALALPRRRGPVPPASTSS</sequence>
<keyword evidence="3" id="KW-1185">Reference proteome</keyword>
<dbReference type="Proteomes" id="UP000015105">
    <property type="component" value="Chromosome 5D"/>
</dbReference>
<proteinExistence type="predicted"/>
<name>A0A453M7R1_AEGTS</name>
<accession>A0A453M7R1</accession>
<reference evidence="3" key="1">
    <citation type="journal article" date="2014" name="Science">
        <title>Ancient hybridizations among the ancestral genomes of bread wheat.</title>
        <authorList>
            <consortium name="International Wheat Genome Sequencing Consortium,"/>
            <person name="Marcussen T."/>
            <person name="Sandve S.R."/>
            <person name="Heier L."/>
            <person name="Spannagl M."/>
            <person name="Pfeifer M."/>
            <person name="Jakobsen K.S."/>
            <person name="Wulff B.B."/>
            <person name="Steuernagel B."/>
            <person name="Mayer K.F."/>
            <person name="Olsen O.A."/>
        </authorList>
    </citation>
    <scope>NUCLEOTIDE SEQUENCE [LARGE SCALE GENOMIC DNA]</scope>
    <source>
        <strain evidence="3">cv. AL8/78</strain>
    </source>
</reference>
<evidence type="ECO:0000313" key="3">
    <source>
        <dbReference type="Proteomes" id="UP000015105"/>
    </source>
</evidence>
<dbReference type="Gramene" id="AET5Gv21088200.22">
    <property type="protein sequence ID" value="AET5Gv21088200.22"/>
    <property type="gene ID" value="AET5Gv21088200"/>
</dbReference>
<dbReference type="EnsemblPlants" id="AET5Gv21088200.22">
    <property type="protein sequence ID" value="AET5Gv21088200.22"/>
    <property type="gene ID" value="AET5Gv21088200"/>
</dbReference>
<reference evidence="2" key="4">
    <citation type="submission" date="2019-03" db="UniProtKB">
        <authorList>
            <consortium name="EnsemblPlants"/>
        </authorList>
    </citation>
    <scope>IDENTIFICATION</scope>
</reference>
<dbReference type="AlphaFoldDB" id="A0A453M7R1"/>
<evidence type="ECO:0000313" key="2">
    <source>
        <dbReference type="EnsemblPlants" id="AET5Gv21088200.22"/>
    </source>
</evidence>